<protein>
    <submittedName>
        <fullName evidence="1">Uncharacterized protein</fullName>
    </submittedName>
</protein>
<name>A0A110B0X1_9SPHI</name>
<accession>A0A110B0X1</accession>
<dbReference type="EMBL" id="AP017313">
    <property type="protein sequence ID" value="BAU52413.1"/>
    <property type="molecule type" value="Genomic_DNA"/>
</dbReference>
<dbReference type="RefSeq" id="WP_157750395.1">
    <property type="nucleotide sequence ID" value="NZ_AP017313.1"/>
</dbReference>
<proteinExistence type="predicted"/>
<keyword evidence="2" id="KW-1185">Reference proteome</keyword>
<evidence type="ECO:0000313" key="1">
    <source>
        <dbReference type="EMBL" id="BAU52413.1"/>
    </source>
</evidence>
<dbReference type="AlphaFoldDB" id="A0A110B0X1"/>
<dbReference type="Proteomes" id="UP000218263">
    <property type="component" value="Chromosome"/>
</dbReference>
<reference evidence="1 2" key="1">
    <citation type="submission" date="2015-12" db="EMBL/GenBank/DDBJ databases">
        <title>Genome sequence of Mucilaginibacter gotjawali.</title>
        <authorList>
            <person name="Lee J.S."/>
            <person name="Lee K.C."/>
            <person name="Kim K.K."/>
            <person name="Lee B.W."/>
        </authorList>
    </citation>
    <scope>NUCLEOTIDE SEQUENCE [LARGE SCALE GENOMIC DNA]</scope>
    <source>
        <strain evidence="1 2">SA3-7</strain>
    </source>
</reference>
<evidence type="ECO:0000313" key="2">
    <source>
        <dbReference type="Proteomes" id="UP000218263"/>
    </source>
</evidence>
<dbReference type="KEGG" id="mgot:MgSA37_00570"/>
<dbReference type="OrthoDB" id="275225at2"/>
<organism evidence="1 2">
    <name type="scientific">Mucilaginibacter gotjawali</name>
    <dbReference type="NCBI Taxonomy" id="1550579"/>
    <lineage>
        <taxon>Bacteria</taxon>
        <taxon>Pseudomonadati</taxon>
        <taxon>Bacteroidota</taxon>
        <taxon>Sphingobacteriia</taxon>
        <taxon>Sphingobacteriales</taxon>
        <taxon>Sphingobacteriaceae</taxon>
        <taxon>Mucilaginibacter</taxon>
    </lineage>
</organism>
<sequence length="49" mass="5437">MDLITAEKATYVISYFSDLLTAPEKQALRHHRSTIKSACPSVPLGHILI</sequence>
<gene>
    <name evidence="1" type="ORF">MgSA37_00570</name>
</gene>